<organism evidence="1 2">
    <name type="scientific">Novosphingobium lindaniclasticum LE124</name>
    <dbReference type="NCBI Taxonomy" id="1096930"/>
    <lineage>
        <taxon>Bacteria</taxon>
        <taxon>Pseudomonadati</taxon>
        <taxon>Pseudomonadota</taxon>
        <taxon>Alphaproteobacteria</taxon>
        <taxon>Sphingomonadales</taxon>
        <taxon>Sphingomonadaceae</taxon>
        <taxon>Novosphingobium</taxon>
    </lineage>
</organism>
<dbReference type="Proteomes" id="UP000015527">
    <property type="component" value="Unassembled WGS sequence"/>
</dbReference>
<name>T0HI37_9SPHN</name>
<evidence type="ECO:0000313" key="1">
    <source>
        <dbReference type="EMBL" id="EQB12687.1"/>
    </source>
</evidence>
<keyword evidence="2" id="KW-1185">Reference proteome</keyword>
<evidence type="ECO:0000313" key="2">
    <source>
        <dbReference type="Proteomes" id="UP000015527"/>
    </source>
</evidence>
<gene>
    <name evidence="1" type="ORF">L284_15040</name>
</gene>
<dbReference type="EMBL" id="ATHL01000094">
    <property type="protein sequence ID" value="EQB12687.1"/>
    <property type="molecule type" value="Genomic_DNA"/>
</dbReference>
<protein>
    <submittedName>
        <fullName evidence="1">Uncharacterized protein</fullName>
    </submittedName>
</protein>
<proteinExistence type="predicted"/>
<dbReference type="RefSeq" id="WP_021234829.1">
    <property type="nucleotide sequence ID" value="NZ_ATHL01000094.1"/>
</dbReference>
<dbReference type="AlphaFoldDB" id="T0HI37"/>
<comment type="caution">
    <text evidence="1">The sequence shown here is derived from an EMBL/GenBank/DDBJ whole genome shotgun (WGS) entry which is preliminary data.</text>
</comment>
<reference evidence="1 2" key="1">
    <citation type="journal article" date="2013" name="Genome Announc.">
        <title>Genome Sequence of Novosphingobium lindaniclasticum LE124T, Isolated from a Hexachlorocyclohexane Dumpsite.</title>
        <authorList>
            <person name="Saxena A."/>
            <person name="Nayyar N."/>
            <person name="Sangwan N."/>
            <person name="Kumari R."/>
            <person name="Khurana J.P."/>
            <person name="Lal R."/>
        </authorList>
    </citation>
    <scope>NUCLEOTIDE SEQUENCE [LARGE SCALE GENOMIC DNA]</scope>
    <source>
        <strain evidence="1 2">LE124</strain>
    </source>
</reference>
<dbReference type="PATRIC" id="fig|1096930.3.peg.2991"/>
<sequence length="55" mass="5938">MNLDQLKTQQLQLLAQKALKLDEIKNIDAALGQVGAILQYAEAQPAPVPEPAPTE</sequence>
<accession>T0HI37</accession>